<name>X0T5P7_9ZZZZ</name>
<comment type="caution">
    <text evidence="1">The sequence shown here is derived from an EMBL/GenBank/DDBJ whole genome shotgun (WGS) entry which is preliminary data.</text>
</comment>
<gene>
    <name evidence="1" type="ORF">S01H1_17369</name>
</gene>
<evidence type="ECO:0000313" key="1">
    <source>
        <dbReference type="EMBL" id="GAF71405.1"/>
    </source>
</evidence>
<accession>X0T5P7</accession>
<sequence>MIAATTYGWVIADMLIDHAQAAKVQCVAPEPFSMTSEEYACFRVHLRDLFGPRGGRDTGDHEKGETWLGVEIVVT</sequence>
<dbReference type="AlphaFoldDB" id="X0T5P7"/>
<dbReference type="EMBL" id="BARS01009207">
    <property type="protein sequence ID" value="GAF71405.1"/>
    <property type="molecule type" value="Genomic_DNA"/>
</dbReference>
<organism evidence="1">
    <name type="scientific">marine sediment metagenome</name>
    <dbReference type="NCBI Taxonomy" id="412755"/>
    <lineage>
        <taxon>unclassified sequences</taxon>
        <taxon>metagenomes</taxon>
        <taxon>ecological metagenomes</taxon>
    </lineage>
</organism>
<proteinExistence type="predicted"/>
<protein>
    <submittedName>
        <fullName evidence="1">Uncharacterized protein</fullName>
    </submittedName>
</protein>
<reference evidence="1" key="1">
    <citation type="journal article" date="2014" name="Front. Microbiol.">
        <title>High frequency of phylogenetically diverse reductive dehalogenase-homologous genes in deep subseafloor sedimentary metagenomes.</title>
        <authorList>
            <person name="Kawai M."/>
            <person name="Futagami T."/>
            <person name="Toyoda A."/>
            <person name="Takaki Y."/>
            <person name="Nishi S."/>
            <person name="Hori S."/>
            <person name="Arai W."/>
            <person name="Tsubouchi T."/>
            <person name="Morono Y."/>
            <person name="Uchiyama I."/>
            <person name="Ito T."/>
            <person name="Fujiyama A."/>
            <person name="Inagaki F."/>
            <person name="Takami H."/>
        </authorList>
    </citation>
    <scope>NUCLEOTIDE SEQUENCE</scope>
    <source>
        <strain evidence="1">Expedition CK06-06</strain>
    </source>
</reference>